<evidence type="ECO:0000256" key="1">
    <source>
        <dbReference type="ARBA" id="ARBA00016556"/>
    </source>
</evidence>
<dbReference type="AlphaFoldDB" id="A0AAW1ZMZ8"/>
<reference evidence="4 5" key="1">
    <citation type="submission" date="2024-05" db="EMBL/GenBank/DDBJ databases">
        <title>A high-quality chromosomal-level genome assembly of Topmouth culter (Culter alburnus).</title>
        <authorList>
            <person name="Zhao H."/>
        </authorList>
    </citation>
    <scope>NUCLEOTIDE SEQUENCE [LARGE SCALE GENOMIC DNA]</scope>
    <source>
        <strain evidence="4">CATC2023</strain>
        <tissue evidence="4">Muscle</tissue>
    </source>
</reference>
<evidence type="ECO:0000313" key="5">
    <source>
        <dbReference type="Proteomes" id="UP001479290"/>
    </source>
</evidence>
<dbReference type="PANTHER" id="PTHR15666">
    <property type="entry name" value="COMM DOMAIN CONTAINING PROTEIN 5"/>
    <property type="match status" value="1"/>
</dbReference>
<evidence type="ECO:0000256" key="2">
    <source>
        <dbReference type="ARBA" id="ARBA00093452"/>
    </source>
</evidence>
<dbReference type="GO" id="GO:0005634">
    <property type="term" value="C:nucleus"/>
    <property type="evidence" value="ECO:0007669"/>
    <property type="project" value="TreeGrafter"/>
</dbReference>
<comment type="similarity">
    <text evidence="2">Belongs to the COMM domain-containing protein 5 family.</text>
</comment>
<dbReference type="PROSITE" id="PS51269">
    <property type="entry name" value="COMM"/>
    <property type="match status" value="1"/>
</dbReference>
<dbReference type="Pfam" id="PF07258">
    <property type="entry name" value="COMM_domain"/>
    <property type="match status" value="1"/>
</dbReference>
<evidence type="ECO:0000313" key="4">
    <source>
        <dbReference type="EMBL" id="KAK9962844.1"/>
    </source>
</evidence>
<organism evidence="4 5">
    <name type="scientific">Culter alburnus</name>
    <name type="common">Topmouth culter</name>
    <dbReference type="NCBI Taxonomy" id="194366"/>
    <lineage>
        <taxon>Eukaryota</taxon>
        <taxon>Metazoa</taxon>
        <taxon>Chordata</taxon>
        <taxon>Craniata</taxon>
        <taxon>Vertebrata</taxon>
        <taxon>Euteleostomi</taxon>
        <taxon>Actinopterygii</taxon>
        <taxon>Neopterygii</taxon>
        <taxon>Teleostei</taxon>
        <taxon>Ostariophysi</taxon>
        <taxon>Cypriniformes</taxon>
        <taxon>Xenocyprididae</taxon>
        <taxon>Xenocypridinae</taxon>
        <taxon>Culter</taxon>
    </lineage>
</organism>
<feature type="domain" description="COMM" evidence="3">
    <location>
        <begin position="132"/>
        <end position="196"/>
    </location>
</feature>
<dbReference type="PANTHER" id="PTHR15666:SF1">
    <property type="entry name" value="COMM DOMAIN-CONTAINING PROTEIN 5"/>
    <property type="match status" value="1"/>
</dbReference>
<comment type="caution">
    <text evidence="4">The sequence shown here is derived from an EMBL/GenBank/DDBJ whole genome shotgun (WGS) entry which is preliminary data.</text>
</comment>
<name>A0AAW1ZMZ8_CULAL</name>
<proteinExistence type="inferred from homology"/>
<protein>
    <recommendedName>
        <fullName evidence="1">COMM domain-containing protein 5</fullName>
    </recommendedName>
</protein>
<gene>
    <name evidence="4" type="ORF">ABG768_006083</name>
</gene>
<keyword evidence="5" id="KW-1185">Reference proteome</keyword>
<dbReference type="InterPro" id="IPR037357">
    <property type="entry name" value="COMMD5"/>
</dbReference>
<dbReference type="Proteomes" id="UP001479290">
    <property type="component" value="Unassembled WGS sequence"/>
</dbReference>
<evidence type="ECO:0000259" key="3">
    <source>
        <dbReference type="PROSITE" id="PS51269"/>
    </source>
</evidence>
<dbReference type="EMBL" id="JAWDJR010000014">
    <property type="protein sequence ID" value="KAK9962844.1"/>
    <property type="molecule type" value="Genomic_DNA"/>
</dbReference>
<accession>A0AAW1ZMZ8</accession>
<sequence length="205" mass="23256">MSESVSVFGGRVPAEVELLWKHLKNLNRDTFTQILRAVVDAVDGQDCCEAVREISESGFISEESLNHVMAGLYALLKEALCLPALRQEVFNEDLRALRIPEEFLADVSSVVFGNRQTSMNVSDRHQGPSLAKLEEFKWRVDVAISTSSQARALQPSILMQMKLSDGHLYRFEVPVVKFQELRYNVSLILKEMNDTEKRSILKIQD</sequence>
<dbReference type="InterPro" id="IPR017920">
    <property type="entry name" value="COMM"/>
</dbReference>
<dbReference type="CDD" id="cd04753">
    <property type="entry name" value="Commd5_HCaRG"/>
    <property type="match status" value="1"/>
</dbReference>